<protein>
    <submittedName>
        <fullName evidence="1">Uncharacterized protein</fullName>
    </submittedName>
</protein>
<feature type="non-terminal residue" evidence="1">
    <location>
        <position position="1"/>
    </location>
</feature>
<reference evidence="1" key="1">
    <citation type="submission" date="2020-02" db="EMBL/GenBank/DDBJ databases">
        <authorList>
            <person name="Meier V. D."/>
        </authorList>
    </citation>
    <scope>NUCLEOTIDE SEQUENCE</scope>
    <source>
        <strain evidence="1">AVDCRST_MAG55</strain>
    </source>
</reference>
<organism evidence="1">
    <name type="scientific">uncultured Rubrobacteraceae bacterium</name>
    <dbReference type="NCBI Taxonomy" id="349277"/>
    <lineage>
        <taxon>Bacteria</taxon>
        <taxon>Bacillati</taxon>
        <taxon>Actinomycetota</taxon>
        <taxon>Rubrobacteria</taxon>
        <taxon>Rubrobacterales</taxon>
        <taxon>Rubrobacteraceae</taxon>
        <taxon>environmental samples</taxon>
    </lineage>
</organism>
<proteinExistence type="predicted"/>
<name>A0A6J4QAN6_9ACTN</name>
<dbReference type="EMBL" id="CADCUZ010000168">
    <property type="protein sequence ID" value="CAA9439511.1"/>
    <property type="molecule type" value="Genomic_DNA"/>
</dbReference>
<feature type="non-terminal residue" evidence="1">
    <location>
        <position position="91"/>
    </location>
</feature>
<gene>
    <name evidence="1" type="ORF">AVDCRST_MAG55-3301</name>
</gene>
<evidence type="ECO:0000313" key="1">
    <source>
        <dbReference type="EMBL" id="CAA9439511.1"/>
    </source>
</evidence>
<sequence>ARLSERGLGRDERRGVGGGRLLDHLGGRIRVLRLAEGGIPPWGQQGARLPVPHHLCRRRLGHRAVGRGAGGREDHRRNDYPFWRVLGPASV</sequence>
<dbReference type="AlphaFoldDB" id="A0A6J4QAN6"/>
<accession>A0A6J4QAN6</accession>